<feature type="compositionally biased region" description="Low complexity" evidence="1">
    <location>
        <begin position="1"/>
        <end position="13"/>
    </location>
</feature>
<dbReference type="Proteomes" id="UP000790347">
    <property type="component" value="Unassembled WGS sequence"/>
</dbReference>
<comment type="caution">
    <text evidence="4">The sequence shown here is derived from an EMBL/GenBank/DDBJ whole genome shotgun (WGS) entry which is preliminary data.</text>
</comment>
<name>A0A922HYM6_DERFA</name>
<reference evidence="4" key="4">
    <citation type="journal article" date="2022" name="Res Sq">
        <title>Comparative Genomics Reveals Insights into the Divergent Evolution of Astigmatic Mites and Household Pest Adaptations.</title>
        <authorList>
            <person name="Xiong Q."/>
            <person name="Wan A.T.-Y."/>
            <person name="Liu X.-Y."/>
            <person name="Fung C.S.-H."/>
            <person name="Xiao X."/>
            <person name="Malainual N."/>
            <person name="Hou J."/>
            <person name="Wang L."/>
            <person name="Wang M."/>
            <person name="Yang K."/>
            <person name="Cui Y."/>
            <person name="Leung E."/>
            <person name="Nong W."/>
            <person name="Shin S.-K."/>
            <person name="Au S."/>
            <person name="Jeong K.Y."/>
            <person name="Chew F.T."/>
            <person name="Hui J."/>
            <person name="Leung T.F."/>
            <person name="Tungtrongchitr A."/>
            <person name="Zhong N."/>
            <person name="Liu Z."/>
            <person name="Tsui S."/>
        </authorList>
    </citation>
    <scope>NUCLEOTIDE SEQUENCE</scope>
    <source>
        <strain evidence="4">Derf</strain>
        <tissue evidence="4">Whole organism</tissue>
    </source>
</reference>
<dbReference type="CDD" id="cd00024">
    <property type="entry name" value="CD_CSD"/>
    <property type="match status" value="1"/>
</dbReference>
<dbReference type="InterPro" id="IPR000953">
    <property type="entry name" value="Chromo/chromo_shadow_dom"/>
</dbReference>
<dbReference type="SUPFAM" id="SSF54160">
    <property type="entry name" value="Chromo domain-like"/>
    <property type="match status" value="1"/>
</dbReference>
<accession>A0A922HYM6</accession>
<dbReference type="OrthoDB" id="433924at2759"/>
<dbReference type="Gene3D" id="2.40.50.40">
    <property type="match status" value="1"/>
</dbReference>
<dbReference type="InterPro" id="IPR023780">
    <property type="entry name" value="Chromo_domain"/>
</dbReference>
<dbReference type="EMBL" id="ASGP02000003">
    <property type="protein sequence ID" value="KAH9516334.1"/>
    <property type="molecule type" value="Genomic_DNA"/>
</dbReference>
<dbReference type="GO" id="GO:0005694">
    <property type="term" value="C:chromosome"/>
    <property type="evidence" value="ECO:0007669"/>
    <property type="project" value="UniProtKB-ARBA"/>
</dbReference>
<reference evidence="3" key="2">
    <citation type="submission" date="2020-06" db="EMBL/GenBank/DDBJ databases">
        <authorList>
            <person name="Ji K."/>
            <person name="Li J."/>
        </authorList>
    </citation>
    <scope>NUCLEOTIDE SEQUENCE</scope>
    <source>
        <strain evidence="3">JKM2019</strain>
        <tissue evidence="3">Whole body</tissue>
    </source>
</reference>
<evidence type="ECO:0000256" key="1">
    <source>
        <dbReference type="SAM" id="MobiDB-lite"/>
    </source>
</evidence>
<feature type="compositionally biased region" description="Basic and acidic residues" evidence="1">
    <location>
        <begin position="16"/>
        <end position="30"/>
    </location>
</feature>
<feature type="region of interest" description="Disordered" evidence="1">
    <location>
        <begin position="1"/>
        <end position="32"/>
    </location>
</feature>
<keyword evidence="5" id="KW-1185">Reference proteome</keyword>
<dbReference type="InterPro" id="IPR016197">
    <property type="entry name" value="Chromo-like_dom_sf"/>
</dbReference>
<feature type="domain" description="Chromo" evidence="2">
    <location>
        <begin position="106"/>
        <end position="157"/>
    </location>
</feature>
<sequence>MSKISKQASKSSSELTAKKPNESVRRREWSELSWEEMNFPTKNRLPANEITENMSTSSVLMNNVKVKNSSMSREAIQEAIEQEIKALRAELGNEENESDPNNQEEWSVERIRNKKLENGIVAYEAKWEDFPDSSNTTENLEHLDNSLILVKSFENSHFIVQNARCQEDQKVLAYKDKKTAHDSEVWRKLVHLIEPEDILAIDFTTRKLLVSFKNIGEVALVDVNEFIKDKKRASMFVKFIHDHPEKFRAPHIPPTS</sequence>
<dbReference type="AlphaFoldDB" id="A0A922HYM6"/>
<dbReference type="EMBL" id="SDOV01000001">
    <property type="protein sequence ID" value="KAH7646014.1"/>
    <property type="molecule type" value="Genomic_DNA"/>
</dbReference>
<organism evidence="4 5">
    <name type="scientific">Dermatophagoides farinae</name>
    <name type="common">American house dust mite</name>
    <dbReference type="NCBI Taxonomy" id="6954"/>
    <lineage>
        <taxon>Eukaryota</taxon>
        <taxon>Metazoa</taxon>
        <taxon>Ecdysozoa</taxon>
        <taxon>Arthropoda</taxon>
        <taxon>Chelicerata</taxon>
        <taxon>Arachnida</taxon>
        <taxon>Acari</taxon>
        <taxon>Acariformes</taxon>
        <taxon>Sarcoptiformes</taxon>
        <taxon>Astigmata</taxon>
        <taxon>Psoroptidia</taxon>
        <taxon>Analgoidea</taxon>
        <taxon>Pyroglyphidae</taxon>
        <taxon>Dermatophagoidinae</taxon>
        <taxon>Dermatophagoides</taxon>
    </lineage>
</organism>
<reference evidence="4" key="1">
    <citation type="submission" date="2013-05" db="EMBL/GenBank/DDBJ databases">
        <authorList>
            <person name="Yim A.K.Y."/>
            <person name="Chan T.F."/>
            <person name="Ji K.M."/>
            <person name="Liu X.Y."/>
            <person name="Zhou J.W."/>
            <person name="Li R.Q."/>
            <person name="Yang K.Y."/>
            <person name="Li J."/>
            <person name="Li M."/>
            <person name="Law P.T.W."/>
            <person name="Wu Y.L."/>
            <person name="Cai Z.L."/>
            <person name="Qin H."/>
            <person name="Bao Y."/>
            <person name="Leung R.K.K."/>
            <person name="Ng P.K.S."/>
            <person name="Zou J."/>
            <person name="Zhong X.J."/>
            <person name="Ran P.X."/>
            <person name="Zhong N.S."/>
            <person name="Liu Z.G."/>
            <person name="Tsui S.K.W."/>
        </authorList>
    </citation>
    <scope>NUCLEOTIDE SEQUENCE</scope>
    <source>
        <strain evidence="4">Derf</strain>
        <tissue evidence="4">Whole organism</tissue>
    </source>
</reference>
<dbReference type="Proteomes" id="UP000828236">
    <property type="component" value="Unassembled WGS sequence"/>
</dbReference>
<evidence type="ECO:0000313" key="4">
    <source>
        <dbReference type="EMBL" id="KAH9516334.1"/>
    </source>
</evidence>
<evidence type="ECO:0000259" key="2">
    <source>
        <dbReference type="PROSITE" id="PS50013"/>
    </source>
</evidence>
<proteinExistence type="predicted"/>
<evidence type="ECO:0000313" key="5">
    <source>
        <dbReference type="Proteomes" id="UP000790347"/>
    </source>
</evidence>
<dbReference type="PROSITE" id="PS50013">
    <property type="entry name" value="CHROMO_2"/>
    <property type="match status" value="1"/>
</dbReference>
<dbReference type="Pfam" id="PF00385">
    <property type="entry name" value="Chromo"/>
    <property type="match status" value="1"/>
</dbReference>
<reference evidence="3" key="3">
    <citation type="journal article" date="2021" name="World Allergy Organ. J.">
        <title>Chromosome-level assembly of Dermatophagoides farinae genome and transcriptome reveals two novel allergens Der f 37 and Der f 39.</title>
        <authorList>
            <person name="Chen J."/>
            <person name="Cai Z."/>
            <person name="Fan D."/>
            <person name="Hu J."/>
            <person name="Hou Y."/>
            <person name="He Y."/>
            <person name="Zhang Z."/>
            <person name="Zhao Z."/>
            <person name="Gao P."/>
            <person name="Hu W."/>
            <person name="Sun J."/>
            <person name="Li J."/>
            <person name="Ji K."/>
        </authorList>
    </citation>
    <scope>NUCLEOTIDE SEQUENCE</scope>
    <source>
        <strain evidence="3">JKM2019</strain>
    </source>
</reference>
<protein>
    <recommendedName>
        <fullName evidence="2">Chromo domain-containing protein</fullName>
    </recommendedName>
</protein>
<gene>
    <name evidence="4" type="ORF">DERF_007082</name>
    <name evidence="3" type="ORF">HUG17_1552</name>
</gene>
<evidence type="ECO:0000313" key="3">
    <source>
        <dbReference type="EMBL" id="KAH7646014.1"/>
    </source>
</evidence>